<dbReference type="Proteomes" id="UP000634136">
    <property type="component" value="Unassembled WGS sequence"/>
</dbReference>
<feature type="compositionally biased region" description="Polar residues" evidence="1">
    <location>
        <begin position="68"/>
        <end position="91"/>
    </location>
</feature>
<evidence type="ECO:0000313" key="3">
    <source>
        <dbReference type="Proteomes" id="UP000634136"/>
    </source>
</evidence>
<comment type="caution">
    <text evidence="2">The sequence shown here is derived from an EMBL/GenBank/DDBJ whole genome shotgun (WGS) entry which is preliminary data.</text>
</comment>
<accession>A0A834X332</accession>
<reference evidence="2" key="1">
    <citation type="submission" date="2020-09" db="EMBL/GenBank/DDBJ databases">
        <title>Genome-Enabled Discovery of Anthraquinone Biosynthesis in Senna tora.</title>
        <authorList>
            <person name="Kang S.-H."/>
            <person name="Pandey R.P."/>
            <person name="Lee C.-M."/>
            <person name="Sim J.-S."/>
            <person name="Jeong J.-T."/>
            <person name="Choi B.-S."/>
            <person name="Jung M."/>
            <person name="Ginzburg D."/>
            <person name="Zhao K."/>
            <person name="Won S.Y."/>
            <person name="Oh T.-J."/>
            <person name="Yu Y."/>
            <person name="Kim N.-H."/>
            <person name="Lee O.R."/>
            <person name="Lee T.-H."/>
            <person name="Bashyal P."/>
            <person name="Kim T.-S."/>
            <person name="Lee W.-H."/>
            <person name="Kawkins C."/>
            <person name="Kim C.-K."/>
            <person name="Kim J.S."/>
            <person name="Ahn B.O."/>
            <person name="Rhee S.Y."/>
            <person name="Sohng J.K."/>
        </authorList>
    </citation>
    <scope>NUCLEOTIDE SEQUENCE</scope>
    <source>
        <tissue evidence="2">Leaf</tissue>
    </source>
</reference>
<name>A0A834X332_9FABA</name>
<evidence type="ECO:0000313" key="2">
    <source>
        <dbReference type="EMBL" id="KAF7837426.1"/>
    </source>
</evidence>
<sequence>MNANSISKKQISKPSRRITELAATKVTEAAQIRKEIGTTVRLPPSVPNLHLLEQRKSEPNFLNDAMQLRTNHTSPNGTDVSTEKASTSVTKDSIDFPDS</sequence>
<proteinExistence type="predicted"/>
<keyword evidence="3" id="KW-1185">Reference proteome</keyword>
<feature type="region of interest" description="Disordered" evidence="1">
    <location>
        <begin position="68"/>
        <end position="99"/>
    </location>
</feature>
<organism evidence="2 3">
    <name type="scientific">Senna tora</name>
    <dbReference type="NCBI Taxonomy" id="362788"/>
    <lineage>
        <taxon>Eukaryota</taxon>
        <taxon>Viridiplantae</taxon>
        <taxon>Streptophyta</taxon>
        <taxon>Embryophyta</taxon>
        <taxon>Tracheophyta</taxon>
        <taxon>Spermatophyta</taxon>
        <taxon>Magnoliopsida</taxon>
        <taxon>eudicotyledons</taxon>
        <taxon>Gunneridae</taxon>
        <taxon>Pentapetalae</taxon>
        <taxon>rosids</taxon>
        <taxon>fabids</taxon>
        <taxon>Fabales</taxon>
        <taxon>Fabaceae</taxon>
        <taxon>Caesalpinioideae</taxon>
        <taxon>Cassia clade</taxon>
        <taxon>Senna</taxon>
    </lineage>
</organism>
<protein>
    <submittedName>
        <fullName evidence="2">Uncharacterized protein</fullName>
    </submittedName>
</protein>
<dbReference type="AlphaFoldDB" id="A0A834X332"/>
<evidence type="ECO:0000256" key="1">
    <source>
        <dbReference type="SAM" id="MobiDB-lite"/>
    </source>
</evidence>
<gene>
    <name evidence="2" type="ORF">G2W53_005908</name>
</gene>
<dbReference type="EMBL" id="JAAIUW010000003">
    <property type="protein sequence ID" value="KAF7837426.1"/>
    <property type="molecule type" value="Genomic_DNA"/>
</dbReference>